<dbReference type="Proteomes" id="UP000672934">
    <property type="component" value="Unassembled WGS sequence"/>
</dbReference>
<evidence type="ECO:0000313" key="1">
    <source>
        <dbReference type="EMBL" id="CAG2158502.1"/>
    </source>
</evidence>
<comment type="caution">
    <text evidence="1">The sequence shown here is derived from an EMBL/GenBank/DDBJ whole genome shotgun (WGS) entry which is preliminary data.</text>
</comment>
<reference evidence="1" key="1">
    <citation type="submission" date="2021-03" db="EMBL/GenBank/DDBJ databases">
        <authorList>
            <person name="Peeters C."/>
        </authorList>
    </citation>
    <scope>NUCLEOTIDE SEQUENCE</scope>
    <source>
        <strain evidence="1">LMG 31506</strain>
    </source>
</reference>
<proteinExistence type="predicted"/>
<protein>
    <recommendedName>
        <fullName evidence="3">DUF4198 domain-containing protein</fullName>
    </recommendedName>
</protein>
<accession>A0A916J166</accession>
<evidence type="ECO:0000313" key="2">
    <source>
        <dbReference type="Proteomes" id="UP000672934"/>
    </source>
</evidence>
<dbReference type="AlphaFoldDB" id="A0A916J166"/>
<organism evidence="1 2">
    <name type="scientific">Cupriavidus yeoncheonensis</name>
    <dbReference type="NCBI Taxonomy" id="1462994"/>
    <lineage>
        <taxon>Bacteria</taxon>
        <taxon>Pseudomonadati</taxon>
        <taxon>Pseudomonadota</taxon>
        <taxon>Betaproteobacteria</taxon>
        <taxon>Burkholderiales</taxon>
        <taxon>Burkholderiaceae</taxon>
        <taxon>Cupriavidus</taxon>
    </lineage>
</organism>
<name>A0A916J166_9BURK</name>
<gene>
    <name evidence="1" type="ORF">LMG31506_06399</name>
</gene>
<keyword evidence="2" id="KW-1185">Reference proteome</keyword>
<dbReference type="RefSeq" id="WP_211951213.1">
    <property type="nucleotide sequence ID" value="NZ_CAJPUY010000050.1"/>
</dbReference>
<evidence type="ECO:0008006" key="3">
    <source>
        <dbReference type="Google" id="ProtNLM"/>
    </source>
</evidence>
<dbReference type="EMBL" id="CAJPUY010000050">
    <property type="protein sequence ID" value="CAG2158502.1"/>
    <property type="molecule type" value="Genomic_DNA"/>
</dbReference>
<sequence>MTIQPSRLCRAILFVAGLALMAPAEAHYLWLQQNKDGGHLYFGEYEEGLRERSPGRLDEMPGPELRAFGRDGTKVDVPAKRTADGFNFGVPATTSTVLATEAGYAVKDWSRFHIGVVKPMFYARLIGPEARSSASADSLPLDIVPTGKPGEFSVLFDRTPLPDTEVRIVAPNAWVREVKSDKEGKLHVSLPWKGQYILHAIHLEKRPGTFNGAQYEAIRHRTTTSVTVRTGAPTTVPDNWQSSVTN</sequence>